<dbReference type="InterPro" id="IPR020946">
    <property type="entry name" value="Flavin_mOase-like"/>
</dbReference>
<dbReference type="GO" id="GO:0016787">
    <property type="term" value="F:hydrolase activity"/>
    <property type="evidence" value="ECO:0007669"/>
    <property type="project" value="InterPro"/>
</dbReference>
<dbReference type="RefSeq" id="WP_085198122.1">
    <property type="nucleotide sequence ID" value="NZ_JACKVI010000014.1"/>
</dbReference>
<feature type="domain" description="Alpha/beta hydrolase fold-3" evidence="8">
    <location>
        <begin position="629"/>
        <end position="832"/>
    </location>
</feature>
<proteinExistence type="inferred from homology"/>
<evidence type="ECO:0000259" key="8">
    <source>
        <dbReference type="Pfam" id="PF07859"/>
    </source>
</evidence>
<comment type="caution">
    <text evidence="9">The sequence shown here is derived from an EMBL/GenBank/DDBJ whole genome shotgun (WGS) entry which is preliminary data.</text>
</comment>
<comment type="similarity">
    <text evidence="2">Belongs to the FAD-binding monooxygenase family.</text>
</comment>
<dbReference type="STRING" id="1260918.AWC06_17130"/>
<keyword evidence="10" id="KW-1185">Reference proteome</keyword>
<dbReference type="Gene3D" id="3.40.50.1820">
    <property type="entry name" value="alpha/beta hydrolase"/>
    <property type="match status" value="1"/>
</dbReference>
<keyword evidence="5" id="KW-0521">NADP</keyword>
<dbReference type="Pfam" id="PF07859">
    <property type="entry name" value="Abhydrolase_3"/>
    <property type="match status" value="1"/>
</dbReference>
<dbReference type="SUPFAM" id="SSF53474">
    <property type="entry name" value="alpha/beta-Hydrolases"/>
    <property type="match status" value="1"/>
</dbReference>
<dbReference type="OrthoDB" id="5168853at2"/>
<comment type="cofactor">
    <cofactor evidence="1">
        <name>FAD</name>
        <dbReference type="ChEBI" id="CHEBI:57692"/>
    </cofactor>
</comment>
<evidence type="ECO:0000256" key="2">
    <source>
        <dbReference type="ARBA" id="ARBA00010139"/>
    </source>
</evidence>
<evidence type="ECO:0000256" key="1">
    <source>
        <dbReference type="ARBA" id="ARBA00001974"/>
    </source>
</evidence>
<evidence type="ECO:0000256" key="6">
    <source>
        <dbReference type="ARBA" id="ARBA00023002"/>
    </source>
</evidence>
<dbReference type="InterPro" id="IPR050775">
    <property type="entry name" value="FAD-binding_Monooxygenases"/>
</dbReference>
<keyword evidence="4" id="KW-0274">FAD</keyword>
<evidence type="ECO:0000313" key="9">
    <source>
        <dbReference type="EMBL" id="ORV59902.1"/>
    </source>
</evidence>
<evidence type="ECO:0000256" key="5">
    <source>
        <dbReference type="ARBA" id="ARBA00022857"/>
    </source>
</evidence>
<evidence type="ECO:0000256" key="4">
    <source>
        <dbReference type="ARBA" id="ARBA00022827"/>
    </source>
</evidence>
<dbReference type="Gene3D" id="3.50.50.60">
    <property type="entry name" value="FAD/NAD(P)-binding domain"/>
    <property type="match status" value="2"/>
</dbReference>
<dbReference type="EMBL" id="LQOW01000024">
    <property type="protein sequence ID" value="ORV59902.1"/>
    <property type="molecule type" value="Genomic_DNA"/>
</dbReference>
<evidence type="ECO:0000256" key="7">
    <source>
        <dbReference type="ARBA" id="ARBA00023033"/>
    </source>
</evidence>
<dbReference type="AlphaFoldDB" id="A0A1X1USS1"/>
<dbReference type="PANTHER" id="PTHR43098:SF3">
    <property type="entry name" value="L-ORNITHINE N(5)-MONOOXYGENASE-RELATED"/>
    <property type="match status" value="1"/>
</dbReference>
<gene>
    <name evidence="9" type="ORF">AWC06_17130</name>
</gene>
<dbReference type="GO" id="GO:0004499">
    <property type="term" value="F:N,N-dimethylaniline monooxygenase activity"/>
    <property type="evidence" value="ECO:0007669"/>
    <property type="project" value="InterPro"/>
</dbReference>
<dbReference type="Pfam" id="PF00743">
    <property type="entry name" value="FMO-like"/>
    <property type="match status" value="1"/>
</dbReference>
<reference evidence="9 10" key="1">
    <citation type="submission" date="2016-01" db="EMBL/GenBank/DDBJ databases">
        <title>The new phylogeny of the genus Mycobacterium.</title>
        <authorList>
            <person name="Tarcisio F."/>
            <person name="Conor M."/>
            <person name="Antonella G."/>
            <person name="Elisabetta G."/>
            <person name="Giulia F.S."/>
            <person name="Sara T."/>
            <person name="Anna F."/>
            <person name="Clotilde B."/>
            <person name="Roberto B."/>
            <person name="Veronica D.S."/>
            <person name="Fabio R."/>
            <person name="Monica P."/>
            <person name="Olivier J."/>
            <person name="Enrico T."/>
            <person name="Nicola S."/>
        </authorList>
    </citation>
    <scope>NUCLEOTIDE SEQUENCE [LARGE SCALE GENOMIC DNA]</scope>
    <source>
        <strain evidence="9 10">DSM 45731</strain>
    </source>
</reference>
<dbReference type="InterPro" id="IPR036188">
    <property type="entry name" value="FAD/NAD-bd_sf"/>
</dbReference>
<evidence type="ECO:0000313" key="10">
    <source>
        <dbReference type="Proteomes" id="UP000194000"/>
    </source>
</evidence>
<keyword evidence="3" id="KW-0285">Flavoprotein</keyword>
<dbReference type="PANTHER" id="PTHR43098">
    <property type="entry name" value="L-ORNITHINE N(5)-MONOOXYGENASE-RELATED"/>
    <property type="match status" value="1"/>
</dbReference>
<keyword evidence="6" id="KW-0560">Oxidoreductase</keyword>
<protein>
    <submittedName>
        <fullName evidence="9">Steroid monooxygenase</fullName>
    </submittedName>
</protein>
<name>A0A1X1USS1_9MYCO</name>
<dbReference type="InterPro" id="IPR029058">
    <property type="entry name" value="AB_hydrolase_fold"/>
</dbReference>
<organism evidence="9 10">
    <name type="scientific">Mycobacterium fragae</name>
    <dbReference type="NCBI Taxonomy" id="1260918"/>
    <lineage>
        <taxon>Bacteria</taxon>
        <taxon>Bacillati</taxon>
        <taxon>Actinomycetota</taxon>
        <taxon>Actinomycetes</taxon>
        <taxon>Mycobacteriales</taxon>
        <taxon>Mycobacteriaceae</taxon>
        <taxon>Mycobacterium</taxon>
    </lineage>
</organism>
<keyword evidence="7 9" id="KW-0503">Monooxygenase</keyword>
<dbReference type="PRINTS" id="PR00469">
    <property type="entry name" value="PNDRDTASEII"/>
</dbReference>
<dbReference type="Proteomes" id="UP000194000">
    <property type="component" value="Unassembled WGS sequence"/>
</dbReference>
<dbReference type="GO" id="GO:0050660">
    <property type="term" value="F:flavin adenine dinucleotide binding"/>
    <property type="evidence" value="ECO:0007669"/>
    <property type="project" value="InterPro"/>
</dbReference>
<sequence>MTDTARTGGPAPDVDVVVVGAGIAGLYLVYRLSRAGYRFRVFEAADDLGGTWYWNRYPGARVDVPSIDYMYSFDPDWQRDWQWSEKYATQPEILRYLNHVADKHDLRRHITFSTRVQRARWVDDASLWQVSTDGGDEVTCRFVVMATGCLSMPKQAEVDGLDRFAGEVYFTSRWPHRPVDFKGKRVAVIGTGSSGVQSIPAIAAEARQVVVFQRTPNFSIPARNGPLSPEKLAQLANEAEYRAAAKLSPAGIPMERSITPTFSVSETERQQRYENAWESGLLFEAINVYADVLSNPAANDAFAEFFRNKIRSIVDDPQTAADLCPTDHPIATKRPCLDTDYYATYNLPHVRLVNVRKHPIRQVTETGIETADESFTVDAIVFATGFDAVTGAITAVDIKGRNDLALKEKWANGPQTYLGLTTAGFPNLFFITGPGSPSVLSNMVVSIEQHADWVLDCLGHLNASGFHVIEPTETAEAGWTQHVNDCADITLYPAANSWYMGANVPGKPRVFLPYCAGLDFYRASCDEVVARDYLGFRLSGPNGSHCHDGVVRRLQPDVEMVLNEMAALGLPPMESMSVNDARAMYLEMSSTRPPGPDVGEIIDGVLPGAAGDLAYRLYRPPTPGPHPIVVYFHGGGYVLGDAISDDPLCRDLCVRTDAVVVSADYRHAPEHRFPAAVDDAMAAVRWIADNAEALGGRPNQLAVCGWSAGGGIAAVVCQLARDMGGPNIIGQALLTPTIDGDLTRPSFAENADGYGLTTPLLQWFYDHYIDAADRGDPRFAPLRAADLSGLPPAIVVTAEFDPLRDDGEAYAAALEAADVPTEHVRARGHTHYSMTMVDVVISGAPIRGRIADALRRFLAQDQRLAVGTDVDRHGVAVVDLAGQ</sequence>
<evidence type="ECO:0000256" key="3">
    <source>
        <dbReference type="ARBA" id="ARBA00022630"/>
    </source>
</evidence>
<dbReference type="SUPFAM" id="SSF51905">
    <property type="entry name" value="FAD/NAD(P)-binding domain"/>
    <property type="match status" value="3"/>
</dbReference>
<dbReference type="InterPro" id="IPR013094">
    <property type="entry name" value="AB_hydrolase_3"/>
</dbReference>
<accession>A0A1X1USS1</accession>
<dbReference type="GO" id="GO:0050661">
    <property type="term" value="F:NADP binding"/>
    <property type="evidence" value="ECO:0007669"/>
    <property type="project" value="InterPro"/>
</dbReference>